<reference evidence="1 2" key="1">
    <citation type="submission" date="2015-07" db="EMBL/GenBank/DDBJ databases">
        <authorList>
            <person name="Noorani M."/>
        </authorList>
    </citation>
    <scope>NUCLEOTIDE SEQUENCE [LARGE SCALE GENOMIC DNA]</scope>
    <source>
        <strain evidence="1 2">NRRL B-24567</strain>
    </source>
</reference>
<evidence type="ECO:0008006" key="3">
    <source>
        <dbReference type="Google" id="ProtNLM"/>
    </source>
</evidence>
<keyword evidence="2" id="KW-1185">Reference proteome</keyword>
<gene>
    <name evidence="1" type="ORF">ADK41_19155</name>
</gene>
<dbReference type="PATRIC" id="fig|36816.3.peg.4151"/>
<name>A0A0M9X894_9ACTN</name>
<organism evidence="1 2">
    <name type="scientific">Streptomyces caelestis</name>
    <dbReference type="NCBI Taxonomy" id="36816"/>
    <lineage>
        <taxon>Bacteria</taxon>
        <taxon>Bacillati</taxon>
        <taxon>Actinomycetota</taxon>
        <taxon>Actinomycetes</taxon>
        <taxon>Kitasatosporales</taxon>
        <taxon>Streptomycetaceae</taxon>
        <taxon>Streptomyces</taxon>
    </lineage>
</organism>
<comment type="caution">
    <text evidence="1">The sequence shown here is derived from an EMBL/GenBank/DDBJ whole genome shotgun (WGS) entry which is preliminary data.</text>
</comment>
<sequence length="156" mass="16784">MTDLTQLDASHLQTFIDTEVADFNKDLEGTEKDVPGGARALKSLVEGYHTPEGNHLQENPYLTIGLMAAEGGLVKGNTLVSRIADATKGIVDVLTAEQNLFKHIARNLEETIKVLQKNQDQSLTAISAEKMLDLFSDVDNDLSGTPASGNSTSRTA</sequence>
<dbReference type="EMBL" id="LGCN01000196">
    <property type="protein sequence ID" value="KOT37764.1"/>
    <property type="molecule type" value="Genomic_DNA"/>
</dbReference>
<dbReference type="NCBIfam" id="NF033533">
    <property type="entry name" value="lone7_assoc_B"/>
    <property type="match status" value="1"/>
</dbReference>
<evidence type="ECO:0000313" key="2">
    <source>
        <dbReference type="Proteomes" id="UP000037773"/>
    </source>
</evidence>
<dbReference type="InterPro" id="IPR049801">
    <property type="entry name" value="T7SS_assoc-like"/>
</dbReference>
<dbReference type="Proteomes" id="UP000037773">
    <property type="component" value="Unassembled WGS sequence"/>
</dbReference>
<dbReference type="RefSeq" id="WP_030822851.1">
    <property type="nucleotide sequence ID" value="NZ_LGCN01000196.1"/>
</dbReference>
<proteinExistence type="predicted"/>
<evidence type="ECO:0000313" key="1">
    <source>
        <dbReference type="EMBL" id="KOT37764.1"/>
    </source>
</evidence>
<dbReference type="AlphaFoldDB" id="A0A0M9X894"/>
<protein>
    <recommendedName>
        <fullName evidence="3">Type VII secretion system-associated protein</fullName>
    </recommendedName>
</protein>
<accession>A0A0M9X894</accession>
<dbReference type="OrthoDB" id="4227062at2"/>